<dbReference type="GO" id="GO:0007155">
    <property type="term" value="P:cell adhesion"/>
    <property type="evidence" value="ECO:0007669"/>
    <property type="project" value="InterPro"/>
</dbReference>
<comment type="subcellular location">
    <subcellularLocation>
        <location evidence="5">Secreted</location>
    </subcellularLocation>
    <subcellularLocation>
        <location evidence="5">Bacterial flagellum</location>
    </subcellularLocation>
</comment>
<dbReference type="AlphaFoldDB" id="A0A5C5PWG2"/>
<keyword evidence="3" id="KW-0175">Coiled coil</keyword>
<dbReference type="OrthoDB" id="9810816at2"/>
<protein>
    <recommendedName>
        <fullName evidence="5">Flagellar hook-associated protein 2</fullName>
        <shortName evidence="5">HAP2</shortName>
    </recommendedName>
    <alternativeName>
        <fullName evidence="5">Flagellar cap protein</fullName>
    </alternativeName>
</protein>
<proteinExistence type="inferred from homology"/>
<dbReference type="PANTHER" id="PTHR30288">
    <property type="entry name" value="FLAGELLAR CAP/ASSEMBLY PROTEIN FLID"/>
    <property type="match status" value="1"/>
</dbReference>
<keyword evidence="5" id="KW-0964">Secreted</keyword>
<keyword evidence="4 5" id="KW-0975">Bacterial flagellum</keyword>
<dbReference type="GO" id="GO:0009421">
    <property type="term" value="C:bacterial-type flagellum filament cap"/>
    <property type="evidence" value="ECO:0007669"/>
    <property type="project" value="InterPro"/>
</dbReference>
<evidence type="ECO:0000256" key="2">
    <source>
        <dbReference type="ARBA" id="ARBA00011255"/>
    </source>
</evidence>
<comment type="subunit">
    <text evidence="2 5">Homopentamer.</text>
</comment>
<evidence type="ECO:0000313" key="9">
    <source>
        <dbReference type="Proteomes" id="UP000317901"/>
    </source>
</evidence>
<dbReference type="RefSeq" id="WP_146426366.1">
    <property type="nucleotide sequence ID" value="NZ_VFIP01000022.1"/>
</dbReference>
<dbReference type="GO" id="GO:0009424">
    <property type="term" value="C:bacterial-type flagellum hook"/>
    <property type="evidence" value="ECO:0007669"/>
    <property type="project" value="UniProtKB-UniRule"/>
</dbReference>
<dbReference type="GO" id="GO:0071973">
    <property type="term" value="P:bacterial-type flagellum-dependent cell motility"/>
    <property type="evidence" value="ECO:0007669"/>
    <property type="project" value="TreeGrafter"/>
</dbReference>
<keyword evidence="8" id="KW-0969">Cilium</keyword>
<dbReference type="InterPro" id="IPR010809">
    <property type="entry name" value="FliD_C"/>
</dbReference>
<dbReference type="GO" id="GO:0005576">
    <property type="term" value="C:extracellular region"/>
    <property type="evidence" value="ECO:0007669"/>
    <property type="project" value="UniProtKB-SubCell"/>
</dbReference>
<feature type="domain" description="Flagellar hook-associated protein 2 C-terminal" evidence="7">
    <location>
        <begin position="212"/>
        <end position="437"/>
    </location>
</feature>
<evidence type="ECO:0000259" key="6">
    <source>
        <dbReference type="Pfam" id="PF02465"/>
    </source>
</evidence>
<gene>
    <name evidence="8" type="ORF">FJD37_12705</name>
</gene>
<evidence type="ECO:0000256" key="3">
    <source>
        <dbReference type="ARBA" id="ARBA00023054"/>
    </source>
</evidence>
<organism evidence="8 9">
    <name type="scientific">Pseudomonas saxonica</name>
    <dbReference type="NCBI Taxonomy" id="2600598"/>
    <lineage>
        <taxon>Bacteria</taxon>
        <taxon>Pseudomonadati</taxon>
        <taxon>Pseudomonadota</taxon>
        <taxon>Gammaproteobacteria</taxon>
        <taxon>Pseudomonadales</taxon>
        <taxon>Pseudomonadaceae</taxon>
        <taxon>Pseudomonas</taxon>
    </lineage>
</organism>
<evidence type="ECO:0000313" key="8">
    <source>
        <dbReference type="EMBL" id="TWR91966.1"/>
    </source>
</evidence>
<dbReference type="InterPro" id="IPR003481">
    <property type="entry name" value="FliD_N"/>
</dbReference>
<dbReference type="Pfam" id="PF07195">
    <property type="entry name" value="FliD_C"/>
    <property type="match status" value="1"/>
</dbReference>
<name>A0A5C5PWG2_9PSED</name>
<evidence type="ECO:0000256" key="5">
    <source>
        <dbReference type="RuleBase" id="RU362066"/>
    </source>
</evidence>
<keyword evidence="8" id="KW-0966">Cell projection</keyword>
<comment type="function">
    <text evidence="5">Required for morphogenesis and for the elongation of the flagellar filament by facilitating polymerization of the flagellin monomers at the tip of growing filament. Forms a capping structure, which prevents flagellin subunits (transported through the central channel of the flagellum) from leaking out without polymerization at the distal end.</text>
</comment>
<keyword evidence="8" id="KW-0282">Flagellum</keyword>
<dbReference type="PANTHER" id="PTHR30288:SF0">
    <property type="entry name" value="FLAGELLAR HOOK-ASSOCIATED PROTEIN 2"/>
    <property type="match status" value="1"/>
</dbReference>
<feature type="domain" description="Flagellar hook-associated protein 2 N-terminal" evidence="6">
    <location>
        <begin position="11"/>
        <end position="107"/>
    </location>
</feature>
<dbReference type="Proteomes" id="UP000317901">
    <property type="component" value="Unassembled WGS sequence"/>
</dbReference>
<dbReference type="Pfam" id="PF07196">
    <property type="entry name" value="Flagellin_IN"/>
    <property type="match status" value="1"/>
</dbReference>
<accession>A0A5C5PWG2</accession>
<dbReference type="InterPro" id="IPR010810">
    <property type="entry name" value="Flagellin_hook_IN_motif"/>
</dbReference>
<dbReference type="EMBL" id="VFIP01000022">
    <property type="protein sequence ID" value="TWR91966.1"/>
    <property type="molecule type" value="Genomic_DNA"/>
</dbReference>
<dbReference type="InterPro" id="IPR040026">
    <property type="entry name" value="FliD"/>
</dbReference>
<dbReference type="Pfam" id="PF02465">
    <property type="entry name" value="FliD_N"/>
    <property type="match status" value="1"/>
</dbReference>
<reference evidence="8 9" key="1">
    <citation type="submission" date="2019-06" db="EMBL/GenBank/DDBJ databases">
        <title>Pseudomonas bimorpha sp. nov. isolated from bovine raw milk and skim milk concentrate.</title>
        <authorList>
            <person name="Hofmann K."/>
            <person name="Huptas C."/>
            <person name="Doll E."/>
            <person name="Scherer S."/>
            <person name="Wenning M."/>
        </authorList>
    </citation>
    <scope>NUCLEOTIDE SEQUENCE [LARGE SCALE GENOMIC DNA]</scope>
    <source>
        <strain evidence="8 9">DSM 108990</strain>
    </source>
</reference>
<evidence type="ECO:0000259" key="7">
    <source>
        <dbReference type="Pfam" id="PF07195"/>
    </source>
</evidence>
<evidence type="ECO:0000256" key="4">
    <source>
        <dbReference type="ARBA" id="ARBA00023143"/>
    </source>
</evidence>
<comment type="caution">
    <text evidence="8">The sequence shown here is derived from an EMBL/GenBank/DDBJ whole genome shotgun (WGS) entry which is preliminary data.</text>
</comment>
<comment type="similarity">
    <text evidence="1 5">Belongs to the FliD family.</text>
</comment>
<sequence>MAGTTVSGIGSNVDTQAIVKSLVAAEKAPKQTQINNQSLKATTTLSSIGKVQSALSNFRSALATMNTTTIFGGLTATSSDEKTAKVTLSGSASNGSFALKVEQLATASKISTKVYDKGASSVVNTGSTPSNLIIKQGDTKFDVSVPAGATLQQVRDSINSQYGAKGISANILTDANGSRMVLTTTTMGEGSDLSLEGDSGLEDAFKVIDPPQNALYSIDGIEMVSKTNNIADAISGVSLQLIAPTASGAAATTVSVSTSSTQLKSAVKGFVDTYNALLTAINAETKVTKSEDGTQTAGALTGDATMRTLTSTLRNELNAMSGTGELKSLAQFGVSTNQTSGLLEINDKKWDAAVATNASDLKTIFTGDKGLLMRLQNSTADYARSNTGILAARSASLTTSLNDLTKQQTALETRMDSLQLSLMAKYNAMDTLVAQITASATSMMTTLNSLNNPKST</sequence>
<evidence type="ECO:0000256" key="1">
    <source>
        <dbReference type="ARBA" id="ARBA00009764"/>
    </source>
</evidence>